<feature type="compositionally biased region" description="Polar residues" evidence="1">
    <location>
        <begin position="1"/>
        <end position="19"/>
    </location>
</feature>
<sequence>MTNAPCSPGPSNVSGSELHNATPHHSRENRVKTHLSAGIAGALLLFGSGAAIASPDSALLGKWRTQQRNGVVEIHRCGKALCGRVLDGDPLRANPDQRDIRNSDTALRGRKVMGLRILSGFTGGPTEWKGGPLYDPNTGDGATSGSLTLENPSTLKVKGCIAVFLCRTQTWTRAPR</sequence>
<dbReference type="Pfam" id="PF09917">
    <property type="entry name" value="DUF2147"/>
    <property type="match status" value="1"/>
</dbReference>
<dbReference type="AlphaFoldDB" id="A0A7H0LLP5"/>
<evidence type="ECO:0000259" key="2">
    <source>
        <dbReference type="Pfam" id="PF09917"/>
    </source>
</evidence>
<accession>A0A7H0LLP5</accession>
<keyword evidence="4" id="KW-1185">Reference proteome</keyword>
<dbReference type="PANTHER" id="PTHR36919">
    <property type="entry name" value="BLR1215 PROTEIN"/>
    <property type="match status" value="1"/>
</dbReference>
<protein>
    <submittedName>
        <fullName evidence="3">DUF2147 domain-containing protein</fullName>
    </submittedName>
</protein>
<proteinExistence type="predicted"/>
<evidence type="ECO:0000313" key="3">
    <source>
        <dbReference type="EMBL" id="QNQ10598.1"/>
    </source>
</evidence>
<name>A0A7H0LLP5_9SPHN</name>
<feature type="region of interest" description="Disordered" evidence="1">
    <location>
        <begin position="1"/>
        <end position="30"/>
    </location>
</feature>
<dbReference type="InterPro" id="IPR019223">
    <property type="entry name" value="DUF2147"/>
</dbReference>
<dbReference type="KEGG" id="spap:H3Z74_05180"/>
<dbReference type="PANTHER" id="PTHR36919:SF2">
    <property type="entry name" value="BLL6627 PROTEIN"/>
    <property type="match status" value="1"/>
</dbReference>
<evidence type="ECO:0000256" key="1">
    <source>
        <dbReference type="SAM" id="MobiDB-lite"/>
    </source>
</evidence>
<feature type="domain" description="DUF2147" evidence="2">
    <location>
        <begin position="61"/>
        <end position="173"/>
    </location>
</feature>
<dbReference type="Proteomes" id="UP000516148">
    <property type="component" value="Chromosome"/>
</dbReference>
<evidence type="ECO:0000313" key="4">
    <source>
        <dbReference type="Proteomes" id="UP000516148"/>
    </source>
</evidence>
<dbReference type="Gene3D" id="2.40.128.520">
    <property type="match status" value="1"/>
</dbReference>
<dbReference type="EMBL" id="CP061038">
    <property type="protein sequence ID" value="QNQ10598.1"/>
    <property type="molecule type" value="Genomic_DNA"/>
</dbReference>
<organism evidence="3 4">
    <name type="scientific">Sphingomonas alpina</name>
    <dbReference type="NCBI Taxonomy" id="653931"/>
    <lineage>
        <taxon>Bacteria</taxon>
        <taxon>Pseudomonadati</taxon>
        <taxon>Pseudomonadota</taxon>
        <taxon>Alphaproteobacteria</taxon>
        <taxon>Sphingomonadales</taxon>
        <taxon>Sphingomonadaceae</taxon>
        <taxon>Sphingomonas</taxon>
    </lineage>
</organism>
<gene>
    <name evidence="3" type="ORF">H3Z74_05180</name>
</gene>
<reference evidence="3 4" key="1">
    <citation type="submission" date="2020-09" db="EMBL/GenBank/DDBJ databases">
        <title>Sphingomonas sp., a new species isolated from pork steak.</title>
        <authorList>
            <person name="Heidler von Heilborn D."/>
        </authorList>
    </citation>
    <scope>NUCLEOTIDE SEQUENCE [LARGE SCALE GENOMIC DNA]</scope>
    <source>
        <strain evidence="4">S8-3T</strain>
    </source>
</reference>